<dbReference type="GO" id="GO:0042773">
    <property type="term" value="P:ATP synthesis coupled electron transport"/>
    <property type="evidence" value="ECO:0007669"/>
    <property type="project" value="InterPro"/>
</dbReference>
<dbReference type="Proteomes" id="UP000547614">
    <property type="component" value="Unassembled WGS sequence"/>
</dbReference>
<evidence type="ECO:0000256" key="5">
    <source>
        <dbReference type="RuleBase" id="RU000320"/>
    </source>
</evidence>
<feature type="transmembrane region" description="Helical" evidence="6">
    <location>
        <begin position="163"/>
        <end position="184"/>
    </location>
</feature>
<keyword evidence="3 6" id="KW-1133">Transmembrane helix</keyword>
<dbReference type="PRINTS" id="PR01434">
    <property type="entry name" value="NADHDHGNASE5"/>
</dbReference>
<evidence type="ECO:0000256" key="1">
    <source>
        <dbReference type="ARBA" id="ARBA00004127"/>
    </source>
</evidence>
<evidence type="ECO:0000313" key="9">
    <source>
        <dbReference type="Proteomes" id="UP000547614"/>
    </source>
</evidence>
<sequence length="654" mass="68729">MLWMVPLLPMLAAPLIYVSGRRGGRAGPGSLALLSVAAVLVLAVLAIGHDWRGTYALNTLLVLRLGLTPLSGIVALAVPLIALPILLFAAAHERPPLGRLLAIMVVFVGAMELLVLAEDLLTLLVGWELIGACSWALISSHWQDSRAPGEAIQAFIVTRFGDLGLYIAAGAVFAGSQGLGYPQLSGLDNGLMQVAAAGILLAAAAKSAQLPFSAWLFAAMAGPVPVSALLHAATLVAAGFYLLARLQPLLTDVVWLMPAIVTIGLSTALAGGLVAIAQGHAKKLLAASTSAQYGLMWVAVGSGYPGVALLHFLAHGVFKAGLFLVTGVAERQTGSYRLVEMRLGSRLPGLALLSAILALALAGLAPLGAAWTKEQIVSVAYEVSLWLALGVALAGGLSALYATRFQLAMFGRSRRRELGPPRIHWAERLAVGGLAGVTLVLSVLWWPEAQSWLRGRLGLAHVDSHVGLLVLSLALVMLGIALGWGLTRWGQAPRWAWLAARWWGLVPLTRDIGTAVVRLGTSLARFDGEVLEAATHALAARARRTAQGLARGDDELEAGTHALAARTRCVALGLARGDDELLDAGVRGRDNAASWEDERHRALTRWLPGSLSGLIGQAGHWARQAQTGQSHHYYAAIAIGFALVLIILLLGDPS</sequence>
<dbReference type="GO" id="GO:0016020">
    <property type="term" value="C:membrane"/>
    <property type="evidence" value="ECO:0007669"/>
    <property type="project" value="UniProtKB-SubCell"/>
</dbReference>
<feature type="transmembrane region" description="Helical" evidence="6">
    <location>
        <begin position="425"/>
        <end position="446"/>
    </location>
</feature>
<evidence type="ECO:0000313" key="8">
    <source>
        <dbReference type="EMBL" id="MBB3190523.1"/>
    </source>
</evidence>
<organism evidence="8 9">
    <name type="scientific">Halomonas cerina</name>
    <dbReference type="NCBI Taxonomy" id="447424"/>
    <lineage>
        <taxon>Bacteria</taxon>
        <taxon>Pseudomonadati</taxon>
        <taxon>Pseudomonadota</taxon>
        <taxon>Gammaproteobacteria</taxon>
        <taxon>Oceanospirillales</taxon>
        <taxon>Halomonadaceae</taxon>
        <taxon>Halomonas</taxon>
    </lineage>
</organism>
<feature type="transmembrane region" description="Helical" evidence="6">
    <location>
        <begin position="123"/>
        <end position="142"/>
    </location>
</feature>
<dbReference type="AlphaFoldDB" id="A0A839V4A9"/>
<accession>A0A839V4A9</accession>
<dbReference type="InterPro" id="IPR001750">
    <property type="entry name" value="ND/Mrp_TM"/>
</dbReference>
<feature type="transmembrane region" description="Helical" evidence="6">
    <location>
        <begin position="633"/>
        <end position="651"/>
    </location>
</feature>
<dbReference type="GO" id="GO:0012505">
    <property type="term" value="C:endomembrane system"/>
    <property type="evidence" value="ECO:0007669"/>
    <property type="project" value="UniProtKB-SubCell"/>
</dbReference>
<feature type="transmembrane region" description="Helical" evidence="6">
    <location>
        <begin position="310"/>
        <end position="329"/>
    </location>
</feature>
<dbReference type="RefSeq" id="WP_183325258.1">
    <property type="nucleotide sequence ID" value="NZ_JACHXP010000007.1"/>
</dbReference>
<feature type="transmembrane region" description="Helical" evidence="6">
    <location>
        <begin position="284"/>
        <end position="304"/>
    </location>
</feature>
<feature type="transmembrane region" description="Helical" evidence="6">
    <location>
        <begin position="69"/>
        <end position="90"/>
    </location>
</feature>
<dbReference type="EMBL" id="JACHXP010000007">
    <property type="protein sequence ID" value="MBB3190523.1"/>
    <property type="molecule type" value="Genomic_DNA"/>
</dbReference>
<proteinExistence type="predicted"/>
<feature type="domain" description="NADH:quinone oxidoreductase/Mrp antiporter transmembrane" evidence="7">
    <location>
        <begin position="117"/>
        <end position="391"/>
    </location>
</feature>
<dbReference type="PANTHER" id="PTHR42829:SF2">
    <property type="entry name" value="NADH-UBIQUINONE OXIDOREDUCTASE CHAIN 5"/>
    <property type="match status" value="1"/>
</dbReference>
<evidence type="ECO:0000256" key="2">
    <source>
        <dbReference type="ARBA" id="ARBA00022692"/>
    </source>
</evidence>
<protein>
    <submittedName>
        <fullName evidence="8">NADH:ubiquinone oxidoreductase subunit 5 (Subunit L)/multisubunit Na+/H+ antiporter MnhA subunit</fullName>
    </submittedName>
</protein>
<evidence type="ECO:0000256" key="6">
    <source>
        <dbReference type="SAM" id="Phobius"/>
    </source>
</evidence>
<comment type="subcellular location">
    <subcellularLocation>
        <location evidence="1">Endomembrane system</location>
        <topology evidence="1">Multi-pass membrane protein</topology>
    </subcellularLocation>
    <subcellularLocation>
        <location evidence="5">Membrane</location>
        <topology evidence="5">Multi-pass membrane protein</topology>
    </subcellularLocation>
</comment>
<feature type="transmembrane region" description="Helical" evidence="6">
    <location>
        <begin position="350"/>
        <end position="371"/>
    </location>
</feature>
<feature type="transmembrane region" description="Helical" evidence="6">
    <location>
        <begin position="466"/>
        <end position="486"/>
    </location>
</feature>
<feature type="transmembrane region" description="Helical" evidence="6">
    <location>
        <begin position="383"/>
        <end position="404"/>
    </location>
</feature>
<feature type="transmembrane region" description="Helical" evidence="6">
    <location>
        <begin position="97"/>
        <end position="117"/>
    </location>
</feature>
<evidence type="ECO:0000256" key="4">
    <source>
        <dbReference type="ARBA" id="ARBA00023136"/>
    </source>
</evidence>
<dbReference type="InterPro" id="IPR003945">
    <property type="entry name" value="NU5C-like"/>
</dbReference>
<gene>
    <name evidence="8" type="ORF">FHR94_001756</name>
</gene>
<reference evidence="8 9" key="1">
    <citation type="submission" date="2020-08" db="EMBL/GenBank/DDBJ databases">
        <title>Genomic Encyclopedia of Type Strains, Phase III (KMG-III): the genomes of soil and plant-associated and newly described type strains.</title>
        <authorList>
            <person name="Whitman W."/>
        </authorList>
    </citation>
    <scope>NUCLEOTIDE SEQUENCE [LARGE SCALE GENOMIC DNA]</scope>
    <source>
        <strain evidence="8 9">CECT 7282</strain>
    </source>
</reference>
<keyword evidence="8" id="KW-0830">Ubiquinone</keyword>
<dbReference type="GO" id="GO:0015990">
    <property type="term" value="P:electron transport coupled proton transport"/>
    <property type="evidence" value="ECO:0007669"/>
    <property type="project" value="TreeGrafter"/>
</dbReference>
<name>A0A839V4A9_9GAMM</name>
<keyword evidence="9" id="KW-1185">Reference proteome</keyword>
<dbReference type="PANTHER" id="PTHR42829">
    <property type="entry name" value="NADH-UBIQUINONE OXIDOREDUCTASE CHAIN 5"/>
    <property type="match status" value="1"/>
</dbReference>
<feature type="transmembrane region" description="Helical" evidence="6">
    <location>
        <begin position="190"/>
        <end position="208"/>
    </location>
</feature>
<keyword evidence="2 5" id="KW-0812">Transmembrane</keyword>
<dbReference type="Pfam" id="PF00361">
    <property type="entry name" value="Proton_antipo_M"/>
    <property type="match status" value="1"/>
</dbReference>
<evidence type="ECO:0000259" key="7">
    <source>
        <dbReference type="Pfam" id="PF00361"/>
    </source>
</evidence>
<dbReference type="GO" id="GO:0008137">
    <property type="term" value="F:NADH dehydrogenase (ubiquinone) activity"/>
    <property type="evidence" value="ECO:0007669"/>
    <property type="project" value="InterPro"/>
</dbReference>
<feature type="transmembrane region" description="Helical" evidence="6">
    <location>
        <begin position="215"/>
        <end position="243"/>
    </location>
</feature>
<feature type="transmembrane region" description="Helical" evidence="6">
    <location>
        <begin position="255"/>
        <end position="277"/>
    </location>
</feature>
<dbReference type="GO" id="GO:0003954">
    <property type="term" value="F:NADH dehydrogenase activity"/>
    <property type="evidence" value="ECO:0007669"/>
    <property type="project" value="TreeGrafter"/>
</dbReference>
<evidence type="ECO:0000256" key="3">
    <source>
        <dbReference type="ARBA" id="ARBA00022989"/>
    </source>
</evidence>
<feature type="transmembrane region" description="Helical" evidence="6">
    <location>
        <begin position="31"/>
        <end position="49"/>
    </location>
</feature>
<comment type="caution">
    <text evidence="8">The sequence shown here is derived from an EMBL/GenBank/DDBJ whole genome shotgun (WGS) entry which is preliminary data.</text>
</comment>
<keyword evidence="4 6" id="KW-0472">Membrane</keyword>